<evidence type="ECO:0000313" key="2">
    <source>
        <dbReference type="Proteomes" id="UP001153076"/>
    </source>
</evidence>
<comment type="caution">
    <text evidence="1">The sequence shown here is derived from an EMBL/GenBank/DDBJ whole genome shotgun (WGS) entry which is preliminary data.</text>
</comment>
<protein>
    <submittedName>
        <fullName evidence="1">Uncharacterized protein</fullName>
    </submittedName>
</protein>
<proteinExistence type="predicted"/>
<dbReference type="Proteomes" id="UP001153076">
    <property type="component" value="Unassembled WGS sequence"/>
</dbReference>
<dbReference type="EMBL" id="JAKOGI010000419">
    <property type="protein sequence ID" value="KAJ8435374.1"/>
    <property type="molecule type" value="Genomic_DNA"/>
</dbReference>
<dbReference type="AlphaFoldDB" id="A0A9Q1QBA5"/>
<gene>
    <name evidence="1" type="ORF">Cgig2_009130</name>
</gene>
<organism evidence="1 2">
    <name type="scientific">Carnegiea gigantea</name>
    <dbReference type="NCBI Taxonomy" id="171969"/>
    <lineage>
        <taxon>Eukaryota</taxon>
        <taxon>Viridiplantae</taxon>
        <taxon>Streptophyta</taxon>
        <taxon>Embryophyta</taxon>
        <taxon>Tracheophyta</taxon>
        <taxon>Spermatophyta</taxon>
        <taxon>Magnoliopsida</taxon>
        <taxon>eudicotyledons</taxon>
        <taxon>Gunneridae</taxon>
        <taxon>Pentapetalae</taxon>
        <taxon>Caryophyllales</taxon>
        <taxon>Cactineae</taxon>
        <taxon>Cactaceae</taxon>
        <taxon>Cactoideae</taxon>
        <taxon>Echinocereeae</taxon>
        <taxon>Carnegiea</taxon>
    </lineage>
</organism>
<accession>A0A9Q1QBA5</accession>
<dbReference type="OrthoDB" id="1937145at2759"/>
<evidence type="ECO:0000313" key="1">
    <source>
        <dbReference type="EMBL" id="KAJ8435374.1"/>
    </source>
</evidence>
<sequence length="180" mass="21167">MRMIRMSPNVYHAYVEYQNEKIDMNDEMAIVVGTTSCEEVVPSHLMMLRYAYMELRIWKKKNQEKVEREPMTMIWNFKISPPQLQNYKGYLNPSLTLIFFIKKMETKGFEEEFLSSYITTTTDANEEACITNKMEEALCCLPASTRNGPMLLTDVGKVQNHSPSYLTRFIIHFLVVYYVK</sequence>
<name>A0A9Q1QBA5_9CARY</name>
<keyword evidence="2" id="KW-1185">Reference proteome</keyword>
<reference evidence="1" key="1">
    <citation type="submission" date="2022-04" db="EMBL/GenBank/DDBJ databases">
        <title>Carnegiea gigantea Genome sequencing and assembly v2.</title>
        <authorList>
            <person name="Copetti D."/>
            <person name="Sanderson M.J."/>
            <person name="Burquez A."/>
            <person name="Wojciechowski M.F."/>
        </authorList>
    </citation>
    <scope>NUCLEOTIDE SEQUENCE</scope>
    <source>
        <strain evidence="1">SGP5-SGP5p</strain>
        <tissue evidence="1">Aerial part</tissue>
    </source>
</reference>